<comment type="caution">
    <text evidence="3">The sequence shown here is derived from an EMBL/GenBank/DDBJ whole genome shotgun (WGS) entry which is preliminary data.</text>
</comment>
<accession>A0A939PCB5</accession>
<dbReference type="EMBL" id="JAGEOJ010000004">
    <property type="protein sequence ID" value="MBO2447438.1"/>
    <property type="molecule type" value="Genomic_DNA"/>
</dbReference>
<name>A0A939PCB5_9ACTN</name>
<dbReference type="Proteomes" id="UP000669179">
    <property type="component" value="Unassembled WGS sequence"/>
</dbReference>
<keyword evidence="1" id="KW-0472">Membrane</keyword>
<dbReference type="RefSeq" id="WP_208255092.1">
    <property type="nucleotide sequence ID" value="NZ_JAGEOJ010000004.1"/>
</dbReference>
<proteinExistence type="predicted"/>
<feature type="transmembrane region" description="Helical" evidence="1">
    <location>
        <begin position="94"/>
        <end position="113"/>
    </location>
</feature>
<feature type="transmembrane region" description="Helical" evidence="1">
    <location>
        <begin position="70"/>
        <end position="89"/>
    </location>
</feature>
<feature type="domain" description="DUF7144" evidence="2">
    <location>
        <begin position="27"/>
        <end position="139"/>
    </location>
</feature>
<feature type="transmembrane region" description="Helical" evidence="1">
    <location>
        <begin position="119"/>
        <end position="138"/>
    </location>
</feature>
<evidence type="ECO:0000259" key="2">
    <source>
        <dbReference type="Pfam" id="PF23636"/>
    </source>
</evidence>
<sequence>MSDQMSARRRNTDPDHEPTPKWLVGFAVFGAVMMALIGTFQAIQGLAAILKDEFFVVTKDYVYNVDATTWGWIHLFLGIAVVVVGFVVLTGALWARILGIFFVCLNMISQFLFLPYYPIWSIIMIALDAVVIWALCVYDRRTAEQSGL</sequence>
<dbReference type="Pfam" id="PF23636">
    <property type="entry name" value="DUF7144"/>
    <property type="match status" value="1"/>
</dbReference>
<protein>
    <recommendedName>
        <fullName evidence="2">DUF7144 domain-containing protein</fullName>
    </recommendedName>
</protein>
<feature type="transmembrane region" description="Helical" evidence="1">
    <location>
        <begin position="21"/>
        <end position="50"/>
    </location>
</feature>
<keyword evidence="4" id="KW-1185">Reference proteome</keyword>
<dbReference type="InterPro" id="IPR055568">
    <property type="entry name" value="DUF7144"/>
</dbReference>
<reference evidence="3" key="1">
    <citation type="submission" date="2021-03" db="EMBL/GenBank/DDBJ databases">
        <authorList>
            <person name="Kanchanasin P."/>
            <person name="Saeng-In P."/>
            <person name="Phongsopitanun W."/>
            <person name="Yuki M."/>
            <person name="Kudo T."/>
            <person name="Ohkuma M."/>
            <person name="Tanasupawat S."/>
        </authorList>
    </citation>
    <scope>NUCLEOTIDE SEQUENCE</scope>
    <source>
        <strain evidence="3">GKU 128</strain>
    </source>
</reference>
<evidence type="ECO:0000256" key="1">
    <source>
        <dbReference type="SAM" id="Phobius"/>
    </source>
</evidence>
<dbReference type="AlphaFoldDB" id="A0A939PCB5"/>
<organism evidence="3 4">
    <name type="scientific">Actinomadura barringtoniae</name>
    <dbReference type="NCBI Taxonomy" id="1427535"/>
    <lineage>
        <taxon>Bacteria</taxon>
        <taxon>Bacillati</taxon>
        <taxon>Actinomycetota</taxon>
        <taxon>Actinomycetes</taxon>
        <taxon>Streptosporangiales</taxon>
        <taxon>Thermomonosporaceae</taxon>
        <taxon>Actinomadura</taxon>
    </lineage>
</organism>
<keyword evidence="1" id="KW-0812">Transmembrane</keyword>
<keyword evidence="1" id="KW-1133">Transmembrane helix</keyword>
<evidence type="ECO:0000313" key="3">
    <source>
        <dbReference type="EMBL" id="MBO2447438.1"/>
    </source>
</evidence>
<evidence type="ECO:0000313" key="4">
    <source>
        <dbReference type="Proteomes" id="UP000669179"/>
    </source>
</evidence>
<gene>
    <name evidence="3" type="ORF">J4573_10100</name>
</gene>